<evidence type="ECO:0000256" key="1">
    <source>
        <dbReference type="ARBA" id="ARBA00004651"/>
    </source>
</evidence>
<accession>A0A327ZR09</accession>
<feature type="transmembrane region" description="Helical" evidence="11">
    <location>
        <begin position="124"/>
        <end position="146"/>
    </location>
</feature>
<dbReference type="InterPro" id="IPR050616">
    <property type="entry name" value="CPA3_Na-H_Antiporter_A"/>
</dbReference>
<keyword evidence="5" id="KW-1003">Cell membrane</keyword>
<organism evidence="16 17">
    <name type="scientific">Macrococcus epidermidis</name>
    <dbReference type="NCBI Taxonomy" id="1902580"/>
    <lineage>
        <taxon>Bacteria</taxon>
        <taxon>Bacillati</taxon>
        <taxon>Bacillota</taxon>
        <taxon>Bacilli</taxon>
        <taxon>Bacillales</taxon>
        <taxon>Staphylococcaceae</taxon>
        <taxon>Macrococcus</taxon>
    </lineage>
</organism>
<dbReference type="InterPro" id="IPR001750">
    <property type="entry name" value="ND/Mrp_TM"/>
</dbReference>
<evidence type="ECO:0000259" key="14">
    <source>
        <dbReference type="Pfam" id="PF13244"/>
    </source>
</evidence>
<feature type="transmembrane region" description="Helical" evidence="11">
    <location>
        <begin position="30"/>
        <end position="50"/>
    </location>
</feature>
<feature type="transmembrane region" description="Helical" evidence="11">
    <location>
        <begin position="263"/>
        <end position="284"/>
    </location>
</feature>
<evidence type="ECO:0000259" key="12">
    <source>
        <dbReference type="Pfam" id="PF00361"/>
    </source>
</evidence>
<feature type="transmembrane region" description="Helical" evidence="11">
    <location>
        <begin position="562"/>
        <end position="583"/>
    </location>
</feature>
<feature type="transmembrane region" description="Helical" evidence="11">
    <location>
        <begin position="677"/>
        <end position="699"/>
    </location>
</feature>
<dbReference type="InterPro" id="IPR046806">
    <property type="entry name" value="MrpA_C/MbhE"/>
</dbReference>
<dbReference type="GO" id="GO:0006811">
    <property type="term" value="P:monoatomic ion transport"/>
    <property type="evidence" value="ECO:0007669"/>
    <property type="project" value="UniProtKB-KW"/>
</dbReference>
<feature type="transmembrane region" description="Helical" evidence="11">
    <location>
        <begin position="410"/>
        <end position="432"/>
    </location>
</feature>
<feature type="transmembrane region" description="Helical" evidence="11">
    <location>
        <begin position="452"/>
        <end position="474"/>
    </location>
</feature>
<feature type="domain" description="NADH:quinone oxidoreductase/Mrp antiporter transmembrane" evidence="12">
    <location>
        <begin position="120"/>
        <end position="413"/>
    </location>
</feature>
<evidence type="ECO:0000256" key="4">
    <source>
        <dbReference type="ARBA" id="ARBA00022449"/>
    </source>
</evidence>
<dbReference type="Pfam" id="PF00662">
    <property type="entry name" value="Proton_antipo_N"/>
    <property type="match status" value="1"/>
</dbReference>
<feature type="transmembrane region" description="Helical" evidence="11">
    <location>
        <begin position="158"/>
        <end position="179"/>
    </location>
</feature>
<dbReference type="EMBL" id="PZJH01000003">
    <property type="protein sequence ID" value="RAK44731.1"/>
    <property type="molecule type" value="Genomic_DNA"/>
</dbReference>
<keyword evidence="3" id="KW-0813">Transport</keyword>
<evidence type="ECO:0000256" key="7">
    <source>
        <dbReference type="ARBA" id="ARBA00022989"/>
    </source>
</evidence>
<proteinExistence type="inferred from homology"/>
<feature type="transmembrane region" description="Helical" evidence="11">
    <location>
        <begin position="494"/>
        <end position="519"/>
    </location>
</feature>
<dbReference type="RefSeq" id="WP_111716143.1">
    <property type="nucleotide sequence ID" value="NZ_JBHSSR010000013.1"/>
</dbReference>
<evidence type="ECO:0000313" key="17">
    <source>
        <dbReference type="Proteomes" id="UP000249808"/>
    </source>
</evidence>
<feature type="transmembrane region" description="Helical" evidence="11">
    <location>
        <begin position="622"/>
        <end position="640"/>
    </location>
</feature>
<feature type="domain" description="MrpA C-terminal/MbhE" evidence="15">
    <location>
        <begin position="689"/>
        <end position="759"/>
    </location>
</feature>
<keyword evidence="4" id="KW-0050">Antiport</keyword>
<evidence type="ECO:0000256" key="3">
    <source>
        <dbReference type="ARBA" id="ARBA00022448"/>
    </source>
</evidence>
<dbReference type="Pfam" id="PF13244">
    <property type="entry name" value="MbhD"/>
    <property type="match status" value="1"/>
</dbReference>
<dbReference type="Pfam" id="PF20501">
    <property type="entry name" value="MbhE"/>
    <property type="match status" value="1"/>
</dbReference>
<feature type="transmembrane region" description="Helical" evidence="11">
    <location>
        <begin position="235"/>
        <end position="257"/>
    </location>
</feature>
<feature type="domain" description="MrpA C-terminal/MbhD" evidence="14">
    <location>
        <begin position="604"/>
        <end position="668"/>
    </location>
</feature>
<dbReference type="Pfam" id="PF00361">
    <property type="entry name" value="Proton_antipo_M"/>
    <property type="match status" value="1"/>
</dbReference>
<reference evidence="16 17" key="1">
    <citation type="journal article" date="2018" name="Front. Microbiol.">
        <title>Description and Comparative Genomics of Macrococcus caseolyticus subsp. hominis subsp. nov., Macrococcus goetzii sp. nov., Macrococcus epidermidis sp. nov., and Macrococcus bohemicus sp. nov., Novel Macrococci From Human Clinical Material With Virulence Potential and Suspected Uptake of Foreign DNA by Natural Transformation.</title>
        <authorList>
            <person name="Maslanova I."/>
            <person name="Wertheimer Z."/>
            <person name="Sedlacek I."/>
            <person name="Svec P."/>
            <person name="Indrakova A."/>
            <person name="Kovarovic V."/>
            <person name="Schumann P."/>
            <person name="Sproer C."/>
            <person name="Kralova S."/>
            <person name="Sedo O."/>
            <person name="Kristofova L."/>
            <person name="Vrbovska V."/>
            <person name="Fuzik T."/>
            <person name="Petras P."/>
            <person name="Zdrahal Z."/>
            <person name="Ruzickova V."/>
            <person name="Doskar J."/>
            <person name="Pantucek R."/>
        </authorList>
    </citation>
    <scope>NUCLEOTIDE SEQUENCE [LARGE SCALE GENOMIC DNA]</scope>
    <source>
        <strain evidence="16 17">01/688</strain>
    </source>
</reference>
<evidence type="ECO:0000256" key="9">
    <source>
        <dbReference type="ARBA" id="ARBA00023136"/>
    </source>
</evidence>
<dbReference type="Proteomes" id="UP000249808">
    <property type="component" value="Unassembled WGS sequence"/>
</dbReference>
<evidence type="ECO:0000313" key="16">
    <source>
        <dbReference type="EMBL" id="RAK44731.1"/>
    </source>
</evidence>
<dbReference type="GO" id="GO:0015297">
    <property type="term" value="F:antiporter activity"/>
    <property type="evidence" value="ECO:0007669"/>
    <property type="project" value="UniProtKB-KW"/>
</dbReference>
<feature type="transmembrane region" description="Helical" evidence="11">
    <location>
        <begin position="371"/>
        <end position="390"/>
    </location>
</feature>
<feature type="domain" description="NADH-Ubiquinone oxidoreductase (complex I) chain 5 N-terminal" evidence="13">
    <location>
        <begin position="56"/>
        <end position="103"/>
    </location>
</feature>
<comment type="similarity">
    <text evidence="2">Belongs to the CPA3 antiporters (TC 2.A.63) subunit A family.</text>
</comment>
<comment type="caution">
    <text evidence="16">The sequence shown here is derived from an EMBL/GenBank/DDBJ whole genome shotgun (WGS) entry which is preliminary data.</text>
</comment>
<gene>
    <name evidence="16" type="ORF">BHU61_08445</name>
</gene>
<feature type="transmembrane region" description="Helical" evidence="11">
    <location>
        <begin position="101"/>
        <end position="118"/>
    </location>
</feature>
<evidence type="ECO:0000259" key="15">
    <source>
        <dbReference type="Pfam" id="PF20501"/>
    </source>
</evidence>
<evidence type="ECO:0000256" key="2">
    <source>
        <dbReference type="ARBA" id="ARBA00008483"/>
    </source>
</evidence>
<keyword evidence="6 10" id="KW-0812">Transmembrane</keyword>
<keyword evidence="7 11" id="KW-1133">Transmembrane helix</keyword>
<comment type="subcellular location">
    <subcellularLocation>
        <location evidence="1">Cell membrane</location>
        <topology evidence="1">Multi-pass membrane protein</topology>
    </subcellularLocation>
    <subcellularLocation>
        <location evidence="10">Membrane</location>
        <topology evidence="10">Multi-pass membrane protein</topology>
    </subcellularLocation>
</comment>
<evidence type="ECO:0000256" key="10">
    <source>
        <dbReference type="RuleBase" id="RU000320"/>
    </source>
</evidence>
<feature type="transmembrane region" description="Helical" evidence="11">
    <location>
        <begin position="199"/>
        <end position="223"/>
    </location>
</feature>
<evidence type="ECO:0008006" key="18">
    <source>
        <dbReference type="Google" id="ProtNLM"/>
    </source>
</evidence>
<dbReference type="PANTHER" id="PTHR43373">
    <property type="entry name" value="NA(+)/H(+) ANTIPORTER SUBUNIT"/>
    <property type="match status" value="1"/>
</dbReference>
<dbReference type="InterPro" id="IPR025383">
    <property type="entry name" value="MrpA_C/MbhD"/>
</dbReference>
<feature type="transmembrane region" description="Helical" evidence="11">
    <location>
        <begin position="6"/>
        <end position="23"/>
    </location>
</feature>
<evidence type="ECO:0000259" key="13">
    <source>
        <dbReference type="Pfam" id="PF00662"/>
    </source>
</evidence>
<evidence type="ECO:0000256" key="5">
    <source>
        <dbReference type="ARBA" id="ARBA00022475"/>
    </source>
</evidence>
<evidence type="ECO:0000256" key="11">
    <source>
        <dbReference type="SAM" id="Phobius"/>
    </source>
</evidence>
<feature type="transmembrane region" description="Helical" evidence="11">
    <location>
        <begin position="740"/>
        <end position="757"/>
    </location>
</feature>
<feature type="transmembrane region" description="Helical" evidence="11">
    <location>
        <begin position="291"/>
        <end position="313"/>
    </location>
</feature>
<sequence>MLFNIILLGVCMILFIQLFQKHLAKPFTAIVALLYPVIAMILMMITPKHTANTFSWIPEAGLMFSLKVDAVSYFFFVVISMISILVLFYSIFYMKKYARHTYFYSSLILFIIAMYGVVLANNTIILYFFWELTSVASFLLISFHFTKKTSYLGALKSFVITILGGSLMLVGLLTLNHIAGTAQIDDILTQTELTNHPLFIMSMTLIFMGAFSKSAQFPFHIWLPDAMEAPTPVSALLHSATMVKAGIYLLIKLLPVYSGNHMLTGVIISVGILTMFIGSFIAISKHDMKALLAYSTISQLGMMVVLIGVIALPHTVISEGVRGTAYSALILLILSHACYKATLFMGTGIIDLATGTRDMNQLSGLRQQLPIVFATMLISAVSMAGLPFLSGFLSKELFITALYEINDAHLSLLILLIIAILGSIGTFIYSFVLIIRPFMGKQSIKIKAQQPLIYMSSIILTFATISIFFIPNIIQHHLIQPIAQEQSALKLKHITAWHGFTPPLFITMFIFAAGFIVLYTGVYRKIYDKFNDVSLNKVYDFIGRTKDNVSTKILSLVMRGTLNVYALYVYLFIIILILPNLLMTMDIKWSIKYEITIFTMIIGLIMIISALGLLVVKSRMTAVVLTGLVGYGVSILFMELKAPDLALTQLVIETITTVLFLACFYHLPNLKKETSSLIYKVFRHGIAFSIATIIFLIMIRSNQMDSFATISAYYNNSYQLVGAKNVVNAILGDFRAFDTMLEGVVIMIVGFGIYTILKKGATHEGK</sequence>
<dbReference type="GO" id="GO:0005886">
    <property type="term" value="C:plasma membrane"/>
    <property type="evidence" value="ECO:0007669"/>
    <property type="project" value="UniProtKB-SubCell"/>
</dbReference>
<dbReference type="InterPro" id="IPR001516">
    <property type="entry name" value="Proton_antipo_N"/>
</dbReference>
<feature type="transmembrane region" description="Helical" evidence="11">
    <location>
        <begin position="595"/>
        <end position="615"/>
    </location>
</feature>
<keyword evidence="17" id="KW-1185">Reference proteome</keyword>
<dbReference type="PRINTS" id="PR01434">
    <property type="entry name" value="NADHDHGNASE5"/>
</dbReference>
<dbReference type="PANTHER" id="PTHR43373:SF1">
    <property type="entry name" value="NA(+)_H(+) ANTIPORTER SUBUNIT A"/>
    <property type="match status" value="1"/>
</dbReference>
<protein>
    <recommendedName>
        <fullName evidence="18">DUF4040 domain-containing protein</fullName>
    </recommendedName>
</protein>
<feature type="transmembrane region" description="Helical" evidence="11">
    <location>
        <begin position="70"/>
        <end position="89"/>
    </location>
</feature>
<dbReference type="AlphaFoldDB" id="A0A327ZR09"/>
<evidence type="ECO:0000256" key="8">
    <source>
        <dbReference type="ARBA" id="ARBA00023065"/>
    </source>
</evidence>
<feature type="transmembrane region" description="Helical" evidence="11">
    <location>
        <begin position="646"/>
        <end position="665"/>
    </location>
</feature>
<keyword evidence="8" id="KW-0406">Ion transport</keyword>
<feature type="transmembrane region" description="Helical" evidence="11">
    <location>
        <begin position="325"/>
        <end position="350"/>
    </location>
</feature>
<keyword evidence="9 11" id="KW-0472">Membrane</keyword>
<evidence type="ECO:0000256" key="6">
    <source>
        <dbReference type="ARBA" id="ARBA00022692"/>
    </source>
</evidence>
<name>A0A327ZR09_9STAP</name>